<organism evidence="1 2">
    <name type="scientific">Tanacetum coccineum</name>
    <dbReference type="NCBI Taxonomy" id="301880"/>
    <lineage>
        <taxon>Eukaryota</taxon>
        <taxon>Viridiplantae</taxon>
        <taxon>Streptophyta</taxon>
        <taxon>Embryophyta</taxon>
        <taxon>Tracheophyta</taxon>
        <taxon>Spermatophyta</taxon>
        <taxon>Magnoliopsida</taxon>
        <taxon>eudicotyledons</taxon>
        <taxon>Gunneridae</taxon>
        <taxon>Pentapetalae</taxon>
        <taxon>asterids</taxon>
        <taxon>campanulids</taxon>
        <taxon>Asterales</taxon>
        <taxon>Asteraceae</taxon>
        <taxon>Asteroideae</taxon>
        <taxon>Anthemideae</taxon>
        <taxon>Anthemidinae</taxon>
        <taxon>Tanacetum</taxon>
    </lineage>
</organism>
<accession>A0ABQ5D7Q4</accession>
<reference evidence="1" key="2">
    <citation type="submission" date="2022-01" db="EMBL/GenBank/DDBJ databases">
        <authorList>
            <person name="Yamashiro T."/>
            <person name="Shiraishi A."/>
            <person name="Satake H."/>
            <person name="Nakayama K."/>
        </authorList>
    </citation>
    <scope>NUCLEOTIDE SEQUENCE</scope>
</reference>
<evidence type="ECO:0000313" key="2">
    <source>
        <dbReference type="Proteomes" id="UP001151760"/>
    </source>
</evidence>
<evidence type="ECO:0000313" key="1">
    <source>
        <dbReference type="EMBL" id="GJT35321.1"/>
    </source>
</evidence>
<reference evidence="1" key="1">
    <citation type="journal article" date="2022" name="Int. J. Mol. Sci.">
        <title>Draft Genome of Tanacetum Coccineum: Genomic Comparison of Closely Related Tanacetum-Family Plants.</title>
        <authorList>
            <person name="Yamashiro T."/>
            <person name="Shiraishi A."/>
            <person name="Nakayama K."/>
            <person name="Satake H."/>
        </authorList>
    </citation>
    <scope>NUCLEOTIDE SEQUENCE</scope>
</reference>
<protein>
    <submittedName>
        <fullName evidence="1">Uncharacterized protein</fullName>
    </submittedName>
</protein>
<dbReference type="Proteomes" id="UP001151760">
    <property type="component" value="Unassembled WGS sequence"/>
</dbReference>
<dbReference type="EMBL" id="BQNB010015041">
    <property type="protein sequence ID" value="GJT35321.1"/>
    <property type="molecule type" value="Genomic_DNA"/>
</dbReference>
<name>A0ABQ5D7Q4_9ASTR</name>
<gene>
    <name evidence="1" type="ORF">Tco_0925740</name>
</gene>
<comment type="caution">
    <text evidence="1">The sequence shown here is derived from an EMBL/GenBank/DDBJ whole genome shotgun (WGS) entry which is preliminary data.</text>
</comment>
<proteinExistence type="predicted"/>
<sequence>MENTTNMNKMDGVGESLLERMRRSREIRDATLIQSNAKPIKLILKKSNQSPIKEARKVSMNSSTMVWVVETDYASPSRMDAAGSINASAVESSQHKQSIPSPLVNDCNVGKKILNTGDTSIDASDSNSVAKQEHGPQVTTSFASVLKPNQNKVVQIMELRNDEQVEGAAVTLPLYSIEEVSSRFENTLYGYFVGKLFLNVFSYCAKHGFVFGTMLCAYDCYVNII</sequence>
<keyword evidence="2" id="KW-1185">Reference proteome</keyword>